<sequence>MYKIGDYIFNTKLAQIECPMGKCYELTSTPFALLTFLVENNDRLVNKRELILKVWKHEVSDSSINKMISELRSIFGDTAKDSRYIATRRKLGYRLVADVHPIEEHISHESPPLKSIINCSS</sequence>
<dbReference type="AlphaFoldDB" id="A0A919EK53"/>
<evidence type="ECO:0000256" key="2">
    <source>
        <dbReference type="PROSITE-ProRule" id="PRU01091"/>
    </source>
</evidence>
<dbReference type="Pfam" id="PF00486">
    <property type="entry name" value="Trans_reg_C"/>
    <property type="match status" value="1"/>
</dbReference>
<comment type="caution">
    <text evidence="4">The sequence shown here is derived from an EMBL/GenBank/DDBJ whole genome shotgun (WGS) entry which is preliminary data.</text>
</comment>
<organism evidence="4 5">
    <name type="scientific">Thalassotalea marina</name>
    <dbReference type="NCBI Taxonomy" id="1673741"/>
    <lineage>
        <taxon>Bacteria</taxon>
        <taxon>Pseudomonadati</taxon>
        <taxon>Pseudomonadota</taxon>
        <taxon>Gammaproteobacteria</taxon>
        <taxon>Alteromonadales</taxon>
        <taxon>Colwelliaceae</taxon>
        <taxon>Thalassotalea</taxon>
    </lineage>
</organism>
<dbReference type="GO" id="GO:0003677">
    <property type="term" value="F:DNA binding"/>
    <property type="evidence" value="ECO:0007669"/>
    <property type="project" value="UniProtKB-UniRule"/>
</dbReference>
<keyword evidence="5" id="KW-1185">Reference proteome</keyword>
<reference evidence="4" key="2">
    <citation type="submission" date="2020-09" db="EMBL/GenBank/DDBJ databases">
        <authorList>
            <person name="Sun Q."/>
            <person name="Kim S."/>
        </authorList>
    </citation>
    <scope>NUCLEOTIDE SEQUENCE</scope>
    <source>
        <strain evidence="4">KCTC 42731</strain>
    </source>
</reference>
<dbReference type="Gene3D" id="1.10.10.10">
    <property type="entry name" value="Winged helix-like DNA-binding domain superfamily/Winged helix DNA-binding domain"/>
    <property type="match status" value="1"/>
</dbReference>
<reference evidence="4" key="1">
    <citation type="journal article" date="2014" name="Int. J. Syst. Evol. Microbiol.">
        <title>Complete genome sequence of Corynebacterium casei LMG S-19264T (=DSM 44701T), isolated from a smear-ripened cheese.</title>
        <authorList>
            <consortium name="US DOE Joint Genome Institute (JGI-PGF)"/>
            <person name="Walter F."/>
            <person name="Albersmeier A."/>
            <person name="Kalinowski J."/>
            <person name="Ruckert C."/>
        </authorList>
    </citation>
    <scope>NUCLEOTIDE SEQUENCE</scope>
    <source>
        <strain evidence="4">KCTC 42731</strain>
    </source>
</reference>
<evidence type="ECO:0000313" key="4">
    <source>
        <dbReference type="EMBL" id="GHF88213.1"/>
    </source>
</evidence>
<gene>
    <name evidence="4" type="ORF">GCM10017161_14850</name>
</gene>
<keyword evidence="1 2" id="KW-0238">DNA-binding</keyword>
<feature type="DNA-binding region" description="OmpR/PhoB-type" evidence="2">
    <location>
        <begin position="1"/>
        <end position="97"/>
    </location>
</feature>
<dbReference type="InterPro" id="IPR016032">
    <property type="entry name" value="Sig_transdc_resp-reg_C-effctor"/>
</dbReference>
<evidence type="ECO:0000313" key="5">
    <source>
        <dbReference type="Proteomes" id="UP000623842"/>
    </source>
</evidence>
<dbReference type="InterPro" id="IPR036388">
    <property type="entry name" value="WH-like_DNA-bd_sf"/>
</dbReference>
<accession>A0A919EK53</accession>
<dbReference type="InterPro" id="IPR001867">
    <property type="entry name" value="OmpR/PhoB-type_DNA-bd"/>
</dbReference>
<feature type="domain" description="OmpR/PhoB-type" evidence="3">
    <location>
        <begin position="1"/>
        <end position="97"/>
    </location>
</feature>
<evidence type="ECO:0000256" key="1">
    <source>
        <dbReference type="ARBA" id="ARBA00023125"/>
    </source>
</evidence>
<dbReference type="Proteomes" id="UP000623842">
    <property type="component" value="Unassembled WGS sequence"/>
</dbReference>
<evidence type="ECO:0000259" key="3">
    <source>
        <dbReference type="PROSITE" id="PS51755"/>
    </source>
</evidence>
<dbReference type="PROSITE" id="PS51755">
    <property type="entry name" value="OMPR_PHOB"/>
    <property type="match status" value="1"/>
</dbReference>
<protein>
    <recommendedName>
        <fullName evidence="3">OmpR/PhoB-type domain-containing protein</fullName>
    </recommendedName>
</protein>
<dbReference type="SMART" id="SM00862">
    <property type="entry name" value="Trans_reg_C"/>
    <property type="match status" value="1"/>
</dbReference>
<dbReference type="GO" id="GO:0000160">
    <property type="term" value="P:phosphorelay signal transduction system"/>
    <property type="evidence" value="ECO:0007669"/>
    <property type="project" value="InterPro"/>
</dbReference>
<name>A0A919EK53_9GAMM</name>
<dbReference type="CDD" id="cd00383">
    <property type="entry name" value="trans_reg_C"/>
    <property type="match status" value="1"/>
</dbReference>
<dbReference type="SUPFAM" id="SSF46894">
    <property type="entry name" value="C-terminal effector domain of the bipartite response regulators"/>
    <property type="match status" value="1"/>
</dbReference>
<proteinExistence type="predicted"/>
<dbReference type="EMBL" id="BNCK01000003">
    <property type="protein sequence ID" value="GHF88213.1"/>
    <property type="molecule type" value="Genomic_DNA"/>
</dbReference>
<dbReference type="GO" id="GO:0006355">
    <property type="term" value="P:regulation of DNA-templated transcription"/>
    <property type="evidence" value="ECO:0007669"/>
    <property type="project" value="InterPro"/>
</dbReference>